<keyword evidence="10 11" id="KW-0472">Membrane</keyword>
<dbReference type="InterPro" id="IPR005467">
    <property type="entry name" value="His_kinase_dom"/>
</dbReference>
<name>A0A9X4NZY7_9BURK</name>
<dbReference type="CDD" id="cd00082">
    <property type="entry name" value="HisKA"/>
    <property type="match status" value="1"/>
</dbReference>
<dbReference type="SUPFAM" id="SSF55874">
    <property type="entry name" value="ATPase domain of HSP90 chaperone/DNA topoisomerase II/histidine kinase"/>
    <property type="match status" value="1"/>
</dbReference>
<dbReference type="PROSITE" id="PS50109">
    <property type="entry name" value="HIS_KIN"/>
    <property type="match status" value="1"/>
</dbReference>
<evidence type="ECO:0000256" key="6">
    <source>
        <dbReference type="ARBA" id="ARBA00022692"/>
    </source>
</evidence>
<dbReference type="EC" id="2.7.13.3" evidence="3"/>
<feature type="domain" description="Histidine kinase" evidence="12">
    <location>
        <begin position="271"/>
        <end position="495"/>
    </location>
</feature>
<dbReference type="InterPro" id="IPR036097">
    <property type="entry name" value="HisK_dim/P_sf"/>
</dbReference>
<dbReference type="AlphaFoldDB" id="A0A9X4NZY7"/>
<dbReference type="SMART" id="SM00387">
    <property type="entry name" value="HATPase_c"/>
    <property type="match status" value="1"/>
</dbReference>
<dbReference type="EMBL" id="AOGK01000020">
    <property type="protein sequence ID" value="MDG5977370.1"/>
    <property type="molecule type" value="Genomic_DNA"/>
</dbReference>
<keyword evidence="9" id="KW-0902">Two-component regulatory system</keyword>
<organism evidence="14 15">
    <name type="scientific">Hydrogenophaga taeniospiralis CCUG 15921</name>
    <dbReference type="NCBI Taxonomy" id="1281780"/>
    <lineage>
        <taxon>Bacteria</taxon>
        <taxon>Pseudomonadati</taxon>
        <taxon>Pseudomonadota</taxon>
        <taxon>Betaproteobacteria</taxon>
        <taxon>Burkholderiales</taxon>
        <taxon>Comamonadaceae</taxon>
        <taxon>Hydrogenophaga</taxon>
    </lineage>
</organism>
<evidence type="ECO:0000313" key="15">
    <source>
        <dbReference type="Proteomes" id="UP001152876"/>
    </source>
</evidence>
<evidence type="ECO:0000313" key="14">
    <source>
        <dbReference type="EMBL" id="MDG5977370.1"/>
    </source>
</evidence>
<dbReference type="InterPro" id="IPR003594">
    <property type="entry name" value="HATPase_dom"/>
</dbReference>
<reference evidence="14" key="1">
    <citation type="submission" date="2013-01" db="EMBL/GenBank/DDBJ databases">
        <title>Genome draft of Hydrogenophaga taeniospiralis 2K1.</title>
        <authorList>
            <person name="Gomila M."/>
            <person name="Lalucat J."/>
        </authorList>
    </citation>
    <scope>NUCLEOTIDE SEQUENCE</scope>
    <source>
        <strain evidence="14">CCUG 15921</strain>
    </source>
</reference>
<dbReference type="SMART" id="SM00388">
    <property type="entry name" value="HisKA"/>
    <property type="match status" value="1"/>
</dbReference>
<keyword evidence="7 14" id="KW-0418">Kinase</keyword>
<evidence type="ECO:0000256" key="5">
    <source>
        <dbReference type="ARBA" id="ARBA00022679"/>
    </source>
</evidence>
<dbReference type="Pfam" id="PF02518">
    <property type="entry name" value="HATPase_c"/>
    <property type="match status" value="1"/>
</dbReference>
<evidence type="ECO:0000256" key="2">
    <source>
        <dbReference type="ARBA" id="ARBA00004370"/>
    </source>
</evidence>
<dbReference type="InterPro" id="IPR003661">
    <property type="entry name" value="HisK_dim/P_dom"/>
</dbReference>
<dbReference type="GO" id="GO:0000155">
    <property type="term" value="F:phosphorelay sensor kinase activity"/>
    <property type="evidence" value="ECO:0007669"/>
    <property type="project" value="InterPro"/>
</dbReference>
<evidence type="ECO:0000256" key="8">
    <source>
        <dbReference type="ARBA" id="ARBA00022989"/>
    </source>
</evidence>
<evidence type="ECO:0000256" key="10">
    <source>
        <dbReference type="ARBA" id="ARBA00023136"/>
    </source>
</evidence>
<dbReference type="PANTHER" id="PTHR45436">
    <property type="entry name" value="SENSOR HISTIDINE KINASE YKOH"/>
    <property type="match status" value="1"/>
</dbReference>
<sequence length="507" mass="54588">MRHGPDGRTTEGMIWGLQRRLLVLLMLPLGLVGLVSVFFHYQSAGTAALQQDQQLLRLVPLLADSVVVTRAGEQRRAPDSPMAAPGVAGLDGGPGLALLLAPPVEEFLKEREGFSAYGLQDASGRPLLGDGWLPTVLPATDGAEFLSVVEGGVTYRVVAQRYRTAAGELIVMLADGSDARQNWLESVLTRVLLPNLLLLVLAGMAVTWAVARALRPLIDLKQAVEHRSPRDLSPIDTDSAPTEVRPLVSALNRLFSLVNAQSEAQRRFVADAAHQLRTPLAGLQAQVEAWAQAARRMDADEQISLRVDQVRRLRDATRRTSQLANQLLALSRADTVSADSQPLQQVDLKELCETILSLFLDAAGDKHIDLGLESHPAQTQGHAWLLRELLINLVDNAVRYTPDGGRITLRCGEEDTPSGPSAWIEVEDDGPGIPAEEQAHVLQRFYRVPGTAGEGNGLGLAIADEIARAHHTHLQLGSGAQGRGLRVRVVFVAVAPIQGPHPAPAAA</sequence>
<dbReference type="Proteomes" id="UP001152876">
    <property type="component" value="Unassembled WGS sequence"/>
</dbReference>
<dbReference type="SUPFAM" id="SSF47384">
    <property type="entry name" value="Homodimeric domain of signal transducing histidine kinase"/>
    <property type="match status" value="1"/>
</dbReference>
<evidence type="ECO:0000256" key="11">
    <source>
        <dbReference type="SAM" id="Phobius"/>
    </source>
</evidence>
<feature type="domain" description="HAMP" evidence="13">
    <location>
        <begin position="211"/>
        <end position="263"/>
    </location>
</feature>
<dbReference type="RefSeq" id="WP_407656093.1">
    <property type="nucleotide sequence ID" value="NZ_AOGK01000020.1"/>
</dbReference>
<keyword evidence="8 11" id="KW-1133">Transmembrane helix</keyword>
<dbReference type="GO" id="GO:0016020">
    <property type="term" value="C:membrane"/>
    <property type="evidence" value="ECO:0007669"/>
    <property type="project" value="UniProtKB-SubCell"/>
</dbReference>
<dbReference type="PROSITE" id="PS50885">
    <property type="entry name" value="HAMP"/>
    <property type="match status" value="1"/>
</dbReference>
<gene>
    <name evidence="14" type="ORF">H010_19077</name>
</gene>
<feature type="transmembrane region" description="Helical" evidence="11">
    <location>
        <begin position="21"/>
        <end position="41"/>
    </location>
</feature>
<keyword evidence="5" id="KW-0808">Transferase</keyword>
<evidence type="ECO:0000256" key="7">
    <source>
        <dbReference type="ARBA" id="ARBA00022777"/>
    </source>
</evidence>
<evidence type="ECO:0000256" key="1">
    <source>
        <dbReference type="ARBA" id="ARBA00000085"/>
    </source>
</evidence>
<dbReference type="InterPro" id="IPR003660">
    <property type="entry name" value="HAMP_dom"/>
</dbReference>
<dbReference type="Pfam" id="PF00512">
    <property type="entry name" value="HisKA"/>
    <property type="match status" value="1"/>
</dbReference>
<comment type="caution">
    <text evidence="14">The sequence shown here is derived from an EMBL/GenBank/DDBJ whole genome shotgun (WGS) entry which is preliminary data.</text>
</comment>
<keyword evidence="6 11" id="KW-0812">Transmembrane</keyword>
<dbReference type="InterPro" id="IPR036890">
    <property type="entry name" value="HATPase_C_sf"/>
</dbReference>
<dbReference type="InterPro" id="IPR050428">
    <property type="entry name" value="TCS_sensor_his_kinase"/>
</dbReference>
<evidence type="ECO:0000256" key="3">
    <source>
        <dbReference type="ARBA" id="ARBA00012438"/>
    </source>
</evidence>
<evidence type="ECO:0000259" key="12">
    <source>
        <dbReference type="PROSITE" id="PS50109"/>
    </source>
</evidence>
<dbReference type="InterPro" id="IPR004358">
    <property type="entry name" value="Sig_transdc_His_kin-like_C"/>
</dbReference>
<accession>A0A9X4NZY7</accession>
<protein>
    <recommendedName>
        <fullName evidence="3">histidine kinase</fullName>
        <ecNumber evidence="3">2.7.13.3</ecNumber>
    </recommendedName>
</protein>
<dbReference type="PRINTS" id="PR00344">
    <property type="entry name" value="BCTRLSENSOR"/>
</dbReference>
<comment type="catalytic activity">
    <reaction evidence="1">
        <text>ATP + protein L-histidine = ADP + protein N-phospho-L-histidine.</text>
        <dbReference type="EC" id="2.7.13.3"/>
    </reaction>
</comment>
<comment type="subcellular location">
    <subcellularLocation>
        <location evidence="2">Membrane</location>
    </subcellularLocation>
</comment>
<dbReference type="Gene3D" id="3.30.565.10">
    <property type="entry name" value="Histidine kinase-like ATPase, C-terminal domain"/>
    <property type="match status" value="1"/>
</dbReference>
<evidence type="ECO:0000256" key="9">
    <source>
        <dbReference type="ARBA" id="ARBA00023012"/>
    </source>
</evidence>
<keyword evidence="15" id="KW-1185">Reference proteome</keyword>
<dbReference type="Gene3D" id="1.10.287.130">
    <property type="match status" value="1"/>
</dbReference>
<proteinExistence type="predicted"/>
<dbReference type="PANTHER" id="PTHR45436:SF5">
    <property type="entry name" value="SENSOR HISTIDINE KINASE TRCS"/>
    <property type="match status" value="1"/>
</dbReference>
<evidence type="ECO:0000259" key="13">
    <source>
        <dbReference type="PROSITE" id="PS50885"/>
    </source>
</evidence>
<dbReference type="Pfam" id="PF08521">
    <property type="entry name" value="2CSK_N"/>
    <property type="match status" value="1"/>
</dbReference>
<dbReference type="InterPro" id="IPR013727">
    <property type="entry name" value="2CSK_N"/>
</dbReference>
<keyword evidence="4" id="KW-0597">Phosphoprotein</keyword>
<evidence type="ECO:0000256" key="4">
    <source>
        <dbReference type="ARBA" id="ARBA00022553"/>
    </source>
</evidence>